<reference evidence="1" key="1">
    <citation type="submission" date="2019-09" db="EMBL/GenBank/DDBJ databases">
        <title>Characterisation of the sponge microbiome using genome-centric metagenomics.</title>
        <authorList>
            <person name="Engelberts J.P."/>
            <person name="Robbins S.J."/>
            <person name="De Goeij J.M."/>
            <person name="Aranda M."/>
            <person name="Bell S.C."/>
            <person name="Webster N.S."/>
        </authorList>
    </citation>
    <scope>NUCLEOTIDE SEQUENCE</scope>
    <source>
        <strain evidence="1">SB0664_bin_27</strain>
    </source>
</reference>
<dbReference type="SUPFAM" id="SSF143011">
    <property type="entry name" value="RelE-like"/>
    <property type="match status" value="1"/>
</dbReference>
<gene>
    <name evidence="1" type="ORF">F4Y42_20240</name>
</gene>
<evidence type="ECO:0008006" key="2">
    <source>
        <dbReference type="Google" id="ProtNLM"/>
    </source>
</evidence>
<organism evidence="1">
    <name type="scientific">Caldilineaceae bacterium SB0664_bin_27</name>
    <dbReference type="NCBI Taxonomy" id="2605260"/>
    <lineage>
        <taxon>Bacteria</taxon>
        <taxon>Bacillati</taxon>
        <taxon>Chloroflexota</taxon>
        <taxon>Caldilineae</taxon>
        <taxon>Caldilineales</taxon>
        <taxon>Caldilineaceae</taxon>
    </lineage>
</organism>
<comment type="caution">
    <text evidence="1">The sequence shown here is derived from an EMBL/GenBank/DDBJ whole genome shotgun (WGS) entry which is preliminary data.</text>
</comment>
<dbReference type="AlphaFoldDB" id="A0A6B0YZZ5"/>
<evidence type="ECO:0000313" key="1">
    <source>
        <dbReference type="EMBL" id="MXY95775.1"/>
    </source>
</evidence>
<sequence length="84" mass="10166">MHRTTPQFWKRFEQLPESVRRIATRNFRTLNTNPRHPSLQFKKVGKFWSVRTGRAHRALAVEDDGDFTWVWIGGHDEYERLIRE</sequence>
<dbReference type="EMBL" id="VXRG01000171">
    <property type="protein sequence ID" value="MXY95775.1"/>
    <property type="molecule type" value="Genomic_DNA"/>
</dbReference>
<name>A0A6B0YZZ5_9CHLR</name>
<dbReference type="InterPro" id="IPR035093">
    <property type="entry name" value="RelE/ParE_toxin_dom_sf"/>
</dbReference>
<proteinExistence type="predicted"/>
<accession>A0A6B0YZZ5</accession>
<protein>
    <recommendedName>
        <fullName evidence="2">Type II toxin-antitoxin system HigB family toxin</fullName>
    </recommendedName>
</protein>